<keyword evidence="1" id="KW-0175">Coiled coil</keyword>
<dbReference type="OMA" id="LAHTHRM"/>
<feature type="coiled-coil region" evidence="1">
    <location>
        <begin position="100"/>
        <end position="127"/>
    </location>
</feature>
<sequence length="156" mass="17609">MGASYALLIEELKATVERMREVEVEMDDVRLALRDDHEEVETYTDEIADCRDRIEAIDEFVREVEAGNVPALGDVDTVVANMAEEREEEEGMLKMLGDARACHAEQLQSLQTQLATLQGERLLLQKRSSQIWCVLGRNGVFASVMQRLAQRSAKVL</sequence>
<dbReference type="AlphaFoldDB" id="G4Z1E9"/>
<dbReference type="RefSeq" id="XP_009520585.1">
    <property type="nucleotide sequence ID" value="XM_009522290.1"/>
</dbReference>
<accession>G4Z1E9</accession>
<dbReference type="InParanoid" id="G4Z1E9"/>
<dbReference type="Proteomes" id="UP000002640">
    <property type="component" value="Unassembled WGS sequence"/>
</dbReference>
<evidence type="ECO:0000256" key="1">
    <source>
        <dbReference type="SAM" id="Coils"/>
    </source>
</evidence>
<organism evidence="2 3">
    <name type="scientific">Phytophthora sojae (strain P6497)</name>
    <name type="common">Soybean stem and root rot agent</name>
    <name type="synonym">Phytophthora megasperma f. sp. glycines</name>
    <dbReference type="NCBI Taxonomy" id="1094619"/>
    <lineage>
        <taxon>Eukaryota</taxon>
        <taxon>Sar</taxon>
        <taxon>Stramenopiles</taxon>
        <taxon>Oomycota</taxon>
        <taxon>Peronosporomycetes</taxon>
        <taxon>Peronosporales</taxon>
        <taxon>Peronosporaceae</taxon>
        <taxon>Phytophthora</taxon>
    </lineage>
</organism>
<reference evidence="2 3" key="1">
    <citation type="journal article" date="2006" name="Science">
        <title>Phytophthora genome sequences uncover evolutionary origins and mechanisms of pathogenesis.</title>
        <authorList>
            <person name="Tyler B.M."/>
            <person name="Tripathy S."/>
            <person name="Zhang X."/>
            <person name="Dehal P."/>
            <person name="Jiang R.H."/>
            <person name="Aerts A."/>
            <person name="Arredondo F.D."/>
            <person name="Baxter L."/>
            <person name="Bensasson D."/>
            <person name="Beynon J.L."/>
            <person name="Chapman J."/>
            <person name="Damasceno C.M."/>
            <person name="Dorrance A.E."/>
            <person name="Dou D."/>
            <person name="Dickerman A.W."/>
            <person name="Dubchak I.L."/>
            <person name="Garbelotto M."/>
            <person name="Gijzen M."/>
            <person name="Gordon S.G."/>
            <person name="Govers F."/>
            <person name="Grunwald N.J."/>
            <person name="Huang W."/>
            <person name="Ivors K.L."/>
            <person name="Jones R.W."/>
            <person name="Kamoun S."/>
            <person name="Krampis K."/>
            <person name="Lamour K.H."/>
            <person name="Lee M.K."/>
            <person name="McDonald W.H."/>
            <person name="Medina M."/>
            <person name="Meijer H.J."/>
            <person name="Nordberg E.K."/>
            <person name="Maclean D.J."/>
            <person name="Ospina-Giraldo M.D."/>
            <person name="Morris P.F."/>
            <person name="Phuntumart V."/>
            <person name="Putnam N.H."/>
            <person name="Rash S."/>
            <person name="Rose J.K."/>
            <person name="Sakihama Y."/>
            <person name="Salamov A.A."/>
            <person name="Savidor A."/>
            <person name="Scheuring C.F."/>
            <person name="Smith B.M."/>
            <person name="Sobral B.W."/>
            <person name="Terry A."/>
            <person name="Torto-Alalibo T.A."/>
            <person name="Win J."/>
            <person name="Xu Z."/>
            <person name="Zhang H."/>
            <person name="Grigoriev I.V."/>
            <person name="Rokhsar D.S."/>
            <person name="Boore J.L."/>
        </authorList>
    </citation>
    <scope>NUCLEOTIDE SEQUENCE [LARGE SCALE GENOMIC DNA]</scope>
    <source>
        <strain evidence="2 3">P6497</strain>
    </source>
</reference>
<protein>
    <submittedName>
        <fullName evidence="2">Uncharacterized protein</fullName>
    </submittedName>
</protein>
<evidence type="ECO:0000313" key="2">
    <source>
        <dbReference type="EMBL" id="EGZ25297.1"/>
    </source>
</evidence>
<dbReference type="KEGG" id="psoj:PHYSODRAFT_311839"/>
<keyword evidence="3" id="KW-1185">Reference proteome</keyword>
<dbReference type="SMR" id="G4Z1E9"/>
<name>G4Z1E9_PHYSP</name>
<dbReference type="GeneID" id="20643431"/>
<gene>
    <name evidence="2" type="ORF">PHYSODRAFT_311839</name>
</gene>
<proteinExistence type="predicted"/>
<dbReference type="EMBL" id="JH159152">
    <property type="protein sequence ID" value="EGZ25297.1"/>
    <property type="molecule type" value="Genomic_DNA"/>
</dbReference>
<evidence type="ECO:0000313" key="3">
    <source>
        <dbReference type="Proteomes" id="UP000002640"/>
    </source>
</evidence>